<keyword evidence="4" id="KW-1185">Reference proteome</keyword>
<evidence type="ECO:0000313" key="4">
    <source>
        <dbReference type="Proteomes" id="UP001651158"/>
    </source>
</evidence>
<dbReference type="EMBL" id="JAKROA010000018">
    <property type="protein sequence ID" value="KAL5103438.1"/>
    <property type="molecule type" value="Genomic_DNA"/>
</dbReference>
<feature type="region of interest" description="Disordered" evidence="1">
    <location>
        <begin position="18"/>
        <end position="55"/>
    </location>
</feature>
<dbReference type="Proteomes" id="UP001651158">
    <property type="component" value="Unassembled WGS sequence"/>
</dbReference>
<feature type="compositionally biased region" description="Polar residues" evidence="1">
    <location>
        <begin position="26"/>
        <end position="49"/>
    </location>
</feature>
<feature type="compositionally biased region" description="Pro residues" evidence="1">
    <location>
        <begin position="141"/>
        <end position="164"/>
    </location>
</feature>
<sequence>MLFPVTWRDVHHIVGSKLAEQEDRPTGTSRDGVTRSHAVTRSQTQSDAVTHSGGVGCTHVSHQPTLRGHREAGSQASRLLSHFVGQYEVPHLLPSPSALLAFLALGNFLAAPLPSLPFPRPFPRPSIQMGWREESAIVAPLSPPPPLLPSSPSPLLPSTPPPSRTPSSSPSPRYEHRLASDLLVGRRQLLVVTRDERRACCPRPSSNDYMPHAYPLPGGHKAWTSSFEGAN</sequence>
<evidence type="ECO:0000256" key="1">
    <source>
        <dbReference type="SAM" id="MobiDB-lite"/>
    </source>
</evidence>
<feature type="region of interest" description="Disordered" evidence="1">
    <location>
        <begin position="138"/>
        <end position="174"/>
    </location>
</feature>
<evidence type="ECO:0000313" key="3">
    <source>
        <dbReference type="EMBL" id="KAL5103438.1"/>
    </source>
</evidence>
<dbReference type="EMBL" id="JAKROA010000018">
    <property type="protein sequence ID" value="KAL5103337.1"/>
    <property type="molecule type" value="Genomic_DNA"/>
</dbReference>
<organism evidence="2 4">
    <name type="scientific">Taenia crassiceps</name>
    <dbReference type="NCBI Taxonomy" id="6207"/>
    <lineage>
        <taxon>Eukaryota</taxon>
        <taxon>Metazoa</taxon>
        <taxon>Spiralia</taxon>
        <taxon>Lophotrochozoa</taxon>
        <taxon>Platyhelminthes</taxon>
        <taxon>Cestoda</taxon>
        <taxon>Eucestoda</taxon>
        <taxon>Cyclophyllidea</taxon>
        <taxon>Taeniidae</taxon>
        <taxon>Taenia</taxon>
    </lineage>
</organism>
<accession>A0ABR4Q166</accession>
<protein>
    <submittedName>
        <fullName evidence="2">Uncharacterized protein</fullName>
    </submittedName>
</protein>
<comment type="caution">
    <text evidence="2">The sequence shown here is derived from an EMBL/GenBank/DDBJ whole genome shotgun (WGS) entry which is preliminary data.</text>
</comment>
<proteinExistence type="predicted"/>
<name>A0ABR4Q166_9CEST</name>
<gene>
    <name evidence="2" type="ORF">TcWFU_001850</name>
    <name evidence="3" type="ORF">TcWFU_009325</name>
</gene>
<evidence type="ECO:0000313" key="2">
    <source>
        <dbReference type="EMBL" id="KAL5103337.1"/>
    </source>
</evidence>
<reference evidence="2" key="2">
    <citation type="submission" date="2024-12" db="EMBL/GenBank/DDBJ databases">
        <authorList>
            <person name="Estrada K."/>
            <person name="Bobes R.J."/>
            <person name="Sanchez-Flores A."/>
            <person name="Laclette J.P."/>
        </authorList>
    </citation>
    <scope>NUCLEOTIDE SEQUENCE</scope>
    <source>
        <strain evidence="2">WFUcys</strain>
        <tissue evidence="2">Peritoneal cavity of infected mice</tissue>
    </source>
</reference>
<reference evidence="2 4" key="1">
    <citation type="journal article" date="2022" name="Front. Cell. Infect. Microbiol.">
        <title>The Genomes of Two Strains of Taenia crassiceps the Animal Model for the Study of Human Cysticercosis.</title>
        <authorList>
            <person name="Bobes R.J."/>
            <person name="Estrada K."/>
            <person name="Rios-Valencia D.G."/>
            <person name="Calderon-Gallegos A."/>
            <person name="de la Torre P."/>
            <person name="Carrero J.C."/>
            <person name="Sanchez-Flores A."/>
            <person name="Laclette J.P."/>
        </authorList>
    </citation>
    <scope>NUCLEOTIDE SEQUENCE [LARGE SCALE GENOMIC DNA]</scope>
    <source>
        <strain evidence="2">WFUcys</strain>
    </source>
</reference>